<protein>
    <recommendedName>
        <fullName evidence="13">Cation efflux protein transmembrane domain-containing protein</fullName>
    </recommendedName>
</protein>
<keyword evidence="5 12" id="KW-1133">Transmembrane helix</keyword>
<gene>
    <name evidence="14" type="ORF">HPULCUR_004461</name>
</gene>
<feature type="region of interest" description="Disordered" evidence="11">
    <location>
        <begin position="76"/>
        <end position="156"/>
    </location>
</feature>
<dbReference type="Gene3D" id="1.20.1510.10">
    <property type="entry name" value="Cation efflux protein transmembrane domain"/>
    <property type="match status" value="1"/>
</dbReference>
<comment type="caution">
    <text evidence="14">The sequence shown here is derived from an EMBL/GenBank/DDBJ whole genome shotgun (WGS) entry which is preliminary data.</text>
</comment>
<evidence type="ECO:0000256" key="2">
    <source>
        <dbReference type="ARBA" id="ARBA00022448"/>
    </source>
</evidence>
<evidence type="ECO:0000256" key="6">
    <source>
        <dbReference type="ARBA" id="ARBA00023034"/>
    </source>
</evidence>
<keyword evidence="4" id="KW-0862">Zinc</keyword>
<comment type="function">
    <text evidence="10">Has probably no intrinsic transporter activity but together with SLC30A5 forms a functional zinc ion:proton antiporter heterodimer, mediating zinc entry into the lumen of organelles along the secretory pathway. As part of that zinc ion:proton antiporter, contributes to zinc ion homeostasis within the early secretory pathway and regulates the activation and folding of enzymes like alkaline phosphatases and enzymes involved in phosphatidylinositol glycan anchor biosynthesis.</text>
</comment>
<dbReference type="InterPro" id="IPR052005">
    <property type="entry name" value="CDF_SLC30A"/>
</dbReference>
<evidence type="ECO:0000256" key="4">
    <source>
        <dbReference type="ARBA" id="ARBA00022833"/>
    </source>
</evidence>
<keyword evidence="15" id="KW-1185">Reference proteome</keyword>
<evidence type="ECO:0000256" key="12">
    <source>
        <dbReference type="SAM" id="Phobius"/>
    </source>
</evidence>
<feature type="transmembrane region" description="Helical" evidence="12">
    <location>
        <begin position="184"/>
        <end position="204"/>
    </location>
</feature>
<dbReference type="PANTHER" id="PTHR46531:SF1">
    <property type="entry name" value="ZINC TRANSPORTER 6"/>
    <property type="match status" value="1"/>
</dbReference>
<feature type="transmembrane region" description="Helical" evidence="12">
    <location>
        <begin position="299"/>
        <end position="321"/>
    </location>
</feature>
<evidence type="ECO:0000256" key="3">
    <source>
        <dbReference type="ARBA" id="ARBA00022692"/>
    </source>
</evidence>
<reference evidence="14 15" key="1">
    <citation type="submission" date="2024-04" db="EMBL/GenBank/DDBJ databases">
        <title>genome sequences of Mucor flavus KT1a and Helicostylum pulchrum KT1b strains isolation_sourced from the surface of a dry-aged beef.</title>
        <authorList>
            <person name="Toyotome T."/>
            <person name="Hosono M."/>
            <person name="Torimaru M."/>
            <person name="Fukuda K."/>
            <person name="Mikami N."/>
        </authorList>
    </citation>
    <scope>NUCLEOTIDE SEQUENCE [LARGE SCALE GENOMIC DNA]</scope>
    <source>
        <strain evidence="14 15">KT1b</strain>
    </source>
</reference>
<feature type="compositionally biased region" description="Basic residues" evidence="11">
    <location>
        <begin position="142"/>
        <end position="156"/>
    </location>
</feature>
<keyword evidence="7" id="KW-0406">Ion transport</keyword>
<evidence type="ECO:0000256" key="1">
    <source>
        <dbReference type="ARBA" id="ARBA00004166"/>
    </source>
</evidence>
<accession>A0ABP9XWA4</accession>
<keyword evidence="2" id="KW-0813">Transport</keyword>
<feature type="transmembrane region" description="Helical" evidence="12">
    <location>
        <begin position="357"/>
        <end position="379"/>
    </location>
</feature>
<evidence type="ECO:0000256" key="8">
    <source>
        <dbReference type="ARBA" id="ARBA00023136"/>
    </source>
</evidence>
<evidence type="ECO:0000313" key="15">
    <source>
        <dbReference type="Proteomes" id="UP001476247"/>
    </source>
</evidence>
<evidence type="ECO:0000256" key="5">
    <source>
        <dbReference type="ARBA" id="ARBA00022989"/>
    </source>
</evidence>
<dbReference type="SUPFAM" id="SSF161111">
    <property type="entry name" value="Cation efflux protein transmembrane domain-like"/>
    <property type="match status" value="1"/>
</dbReference>
<organism evidence="14 15">
    <name type="scientific">Helicostylum pulchrum</name>
    <dbReference type="NCBI Taxonomy" id="562976"/>
    <lineage>
        <taxon>Eukaryota</taxon>
        <taxon>Fungi</taxon>
        <taxon>Fungi incertae sedis</taxon>
        <taxon>Mucoromycota</taxon>
        <taxon>Mucoromycotina</taxon>
        <taxon>Mucoromycetes</taxon>
        <taxon>Mucorales</taxon>
        <taxon>Mucorineae</taxon>
        <taxon>Mucoraceae</taxon>
        <taxon>Helicostylum</taxon>
    </lineage>
</organism>
<sequence length="498" mass="56497">MQSSEHLHQTSMTQEKPLEGSIPRKAGITIQSSAPLYAQRHHDHLQPTHHDNGEKVPSVTANANLNTYESVQHGAPPILPVQAHDNNSHGHIYQPHHDHAHHDHSHHDHSQHDHSQHDHSQHNHSQHAHHGHDHSSHDHAHHDHGHHDHGHNHVHQHNYTPVYTRPLPSWIEIFSQLSPVQKTIFTWFVVHSGIGVWLYCMGTSRESLSLVGFSYLVIFDALGVLNSFVSSVLKTNSAFGISNTKRPYGAHRYEIVFALGTTIYLMFATMHNTKESLEHFLLKEHHGKSEVREDHHLKISLGMFFLVGFALTATCLSCITLRNHDNFVRYLRRRPTTVQGFSYNVINRARGNPIHALLSNVYSLSITLCGSVILVTYMFGIATPFVDNFLALSESVVMFYLGYPTAKALAKVLLQTTPNTVQNGVENRLREIQQDPNIIHVDRVHFWQTTYGKCVGTIEIQVRYDADEQAVLQLVYRKLEGLTSSDDNESELTVSIFK</sequence>
<proteinExistence type="predicted"/>
<comment type="subcellular location">
    <subcellularLocation>
        <location evidence="1">Golgi apparatus</location>
        <location evidence="1">trans-Golgi network membrane</location>
        <topology evidence="1">Multi-pass membrane protein</topology>
    </subcellularLocation>
</comment>
<evidence type="ECO:0000313" key="14">
    <source>
        <dbReference type="EMBL" id="GAA5799052.1"/>
    </source>
</evidence>
<dbReference type="PANTHER" id="PTHR46531">
    <property type="entry name" value="ZINC TRANSPORTER 6"/>
    <property type="match status" value="1"/>
</dbReference>
<keyword evidence="8 12" id="KW-0472">Membrane</keyword>
<feature type="region of interest" description="Disordered" evidence="11">
    <location>
        <begin position="1"/>
        <end position="22"/>
    </location>
</feature>
<evidence type="ECO:0000259" key="13">
    <source>
        <dbReference type="Pfam" id="PF01545"/>
    </source>
</evidence>
<evidence type="ECO:0000256" key="7">
    <source>
        <dbReference type="ARBA" id="ARBA00023065"/>
    </source>
</evidence>
<feature type="transmembrane region" description="Helical" evidence="12">
    <location>
        <begin position="210"/>
        <end position="233"/>
    </location>
</feature>
<evidence type="ECO:0000256" key="10">
    <source>
        <dbReference type="ARBA" id="ARBA00045455"/>
    </source>
</evidence>
<dbReference type="InterPro" id="IPR027469">
    <property type="entry name" value="Cation_efflux_TMD_sf"/>
</dbReference>
<evidence type="ECO:0000256" key="9">
    <source>
        <dbReference type="ARBA" id="ARBA00038600"/>
    </source>
</evidence>
<keyword evidence="3 12" id="KW-0812">Transmembrane</keyword>
<feature type="compositionally biased region" description="Basic residues" evidence="11">
    <location>
        <begin position="122"/>
        <end position="132"/>
    </location>
</feature>
<feature type="transmembrane region" description="Helical" evidence="12">
    <location>
        <begin position="253"/>
        <end position="271"/>
    </location>
</feature>
<comment type="subunit">
    <text evidence="9">Heterodimer with SLC30A5; form a functional zinc ion transmembrane transporter.</text>
</comment>
<dbReference type="Proteomes" id="UP001476247">
    <property type="component" value="Unassembled WGS sequence"/>
</dbReference>
<keyword evidence="6" id="KW-0333">Golgi apparatus</keyword>
<evidence type="ECO:0000256" key="11">
    <source>
        <dbReference type="SAM" id="MobiDB-lite"/>
    </source>
</evidence>
<dbReference type="EMBL" id="BAABUJ010000011">
    <property type="protein sequence ID" value="GAA5799052.1"/>
    <property type="molecule type" value="Genomic_DNA"/>
</dbReference>
<dbReference type="InterPro" id="IPR058533">
    <property type="entry name" value="Cation_efflux_TM"/>
</dbReference>
<dbReference type="Pfam" id="PF01545">
    <property type="entry name" value="Cation_efflux"/>
    <property type="match status" value="1"/>
</dbReference>
<name>A0ABP9XWA4_9FUNG</name>
<feature type="domain" description="Cation efflux protein transmembrane" evidence="13">
    <location>
        <begin position="196"/>
        <end position="414"/>
    </location>
</feature>
<feature type="compositionally biased region" description="Basic and acidic residues" evidence="11">
    <location>
        <begin position="95"/>
        <end position="121"/>
    </location>
</feature>